<sequence length="77" mass="8604">MTRENIDIRFPWPRSIIEYNGDRNNRLQDSEPVYSGNPTFSPTPITDLADTGTADSMTEHSHPTSYSCGCQGSESHN</sequence>
<accession>A0A0G4PWV7</accession>
<organism evidence="2 3">
    <name type="scientific">Penicillium camemberti (strain FM 013)</name>
    <dbReference type="NCBI Taxonomy" id="1429867"/>
    <lineage>
        <taxon>Eukaryota</taxon>
        <taxon>Fungi</taxon>
        <taxon>Dikarya</taxon>
        <taxon>Ascomycota</taxon>
        <taxon>Pezizomycotina</taxon>
        <taxon>Eurotiomycetes</taxon>
        <taxon>Eurotiomycetidae</taxon>
        <taxon>Eurotiales</taxon>
        <taxon>Aspergillaceae</taxon>
        <taxon>Penicillium</taxon>
    </lineage>
</organism>
<feature type="compositionally biased region" description="Polar residues" evidence="1">
    <location>
        <begin position="63"/>
        <end position="77"/>
    </location>
</feature>
<dbReference type="AlphaFoldDB" id="A0A0G4PWV7"/>
<dbReference type="Proteomes" id="UP000053732">
    <property type="component" value="Unassembled WGS sequence"/>
</dbReference>
<dbReference type="STRING" id="1429867.A0A0G4PWV7"/>
<proteinExistence type="predicted"/>
<evidence type="ECO:0000256" key="1">
    <source>
        <dbReference type="SAM" id="MobiDB-lite"/>
    </source>
</evidence>
<reference evidence="2 3" key="1">
    <citation type="journal article" date="2014" name="Nat. Commun.">
        <title>Multiple recent horizontal transfers of a large genomic region in cheese making fungi.</title>
        <authorList>
            <person name="Cheeseman K."/>
            <person name="Ropars J."/>
            <person name="Renault P."/>
            <person name="Dupont J."/>
            <person name="Gouzy J."/>
            <person name="Branca A."/>
            <person name="Abraham A.L."/>
            <person name="Ceppi M."/>
            <person name="Conseiller E."/>
            <person name="Debuchy R."/>
            <person name="Malagnac F."/>
            <person name="Goarin A."/>
            <person name="Silar P."/>
            <person name="Lacoste S."/>
            <person name="Sallet E."/>
            <person name="Bensimon A."/>
            <person name="Giraud T."/>
            <person name="Brygoo Y."/>
        </authorList>
    </citation>
    <scope>NUCLEOTIDE SEQUENCE [LARGE SCALE GENOMIC DNA]</scope>
    <source>
        <strain evidence="3">FM 013</strain>
    </source>
</reference>
<keyword evidence="3" id="KW-1185">Reference proteome</keyword>
<name>A0A0G4PWV7_PENC3</name>
<gene>
    <name evidence="2" type="ORF">PCAMFM013_S065g000017</name>
</gene>
<evidence type="ECO:0000313" key="2">
    <source>
        <dbReference type="EMBL" id="CRL30967.1"/>
    </source>
</evidence>
<feature type="region of interest" description="Disordered" evidence="1">
    <location>
        <begin position="49"/>
        <end position="77"/>
    </location>
</feature>
<protein>
    <submittedName>
        <fullName evidence="2">Str. FM013</fullName>
    </submittedName>
</protein>
<evidence type="ECO:0000313" key="3">
    <source>
        <dbReference type="Proteomes" id="UP000053732"/>
    </source>
</evidence>
<dbReference type="EMBL" id="HG793198">
    <property type="protein sequence ID" value="CRL30967.1"/>
    <property type="molecule type" value="Genomic_DNA"/>
</dbReference>